<dbReference type="SMART" id="SM00298">
    <property type="entry name" value="CHROMO"/>
    <property type="match status" value="1"/>
</dbReference>
<dbReference type="PANTHER" id="PTHR24113:SF12">
    <property type="entry name" value="RAN GTPASE-ACTIVATING PROTEIN 1"/>
    <property type="match status" value="1"/>
</dbReference>
<proteinExistence type="predicted"/>
<feature type="region of interest" description="Disordered" evidence="4">
    <location>
        <begin position="415"/>
        <end position="466"/>
    </location>
</feature>
<dbReference type="KEGG" id="ehx:EMIHUDRAFT_114853"/>
<keyword evidence="7" id="KW-1185">Reference proteome</keyword>
<dbReference type="InterPro" id="IPR016197">
    <property type="entry name" value="Chromo-like_dom_sf"/>
</dbReference>
<dbReference type="GO" id="GO:0048471">
    <property type="term" value="C:perinuclear region of cytoplasm"/>
    <property type="evidence" value="ECO:0007669"/>
    <property type="project" value="TreeGrafter"/>
</dbReference>
<dbReference type="Proteomes" id="UP000013827">
    <property type="component" value="Unassembled WGS sequence"/>
</dbReference>
<dbReference type="HOGENOM" id="CLU_280816_0_0_1"/>
<dbReference type="GO" id="GO:0005096">
    <property type="term" value="F:GTPase activator activity"/>
    <property type="evidence" value="ECO:0007669"/>
    <property type="project" value="UniProtKB-KW"/>
</dbReference>
<evidence type="ECO:0000313" key="6">
    <source>
        <dbReference type="EnsemblProtists" id="EOD26960"/>
    </source>
</evidence>
<dbReference type="SUPFAM" id="SSF52047">
    <property type="entry name" value="RNI-like"/>
    <property type="match status" value="1"/>
</dbReference>
<dbReference type="CDD" id="cd00024">
    <property type="entry name" value="CD_CSD"/>
    <property type="match status" value="1"/>
</dbReference>
<feature type="region of interest" description="Disordered" evidence="4">
    <location>
        <begin position="681"/>
        <end position="701"/>
    </location>
</feature>
<dbReference type="AlphaFoldDB" id="A0A0D3JTX5"/>
<keyword evidence="1" id="KW-0343">GTPase activation</keyword>
<dbReference type="GO" id="GO:0005634">
    <property type="term" value="C:nucleus"/>
    <property type="evidence" value="ECO:0007669"/>
    <property type="project" value="TreeGrafter"/>
</dbReference>
<dbReference type="PaxDb" id="2903-EOD26960"/>
<evidence type="ECO:0000256" key="4">
    <source>
        <dbReference type="SAM" id="MobiDB-lite"/>
    </source>
</evidence>
<dbReference type="PANTHER" id="PTHR24113">
    <property type="entry name" value="RAN GTPASE-ACTIVATING PROTEIN 1"/>
    <property type="match status" value="1"/>
</dbReference>
<dbReference type="PROSITE" id="PS50013">
    <property type="entry name" value="CHROMO_2"/>
    <property type="match status" value="1"/>
</dbReference>
<feature type="region of interest" description="Disordered" evidence="4">
    <location>
        <begin position="24"/>
        <end position="74"/>
    </location>
</feature>
<organism evidence="6 7">
    <name type="scientific">Emiliania huxleyi (strain CCMP1516)</name>
    <dbReference type="NCBI Taxonomy" id="280463"/>
    <lineage>
        <taxon>Eukaryota</taxon>
        <taxon>Haptista</taxon>
        <taxon>Haptophyta</taxon>
        <taxon>Prymnesiophyceae</taxon>
        <taxon>Isochrysidales</taxon>
        <taxon>Noelaerhabdaceae</taxon>
        <taxon>Emiliania</taxon>
    </lineage>
</organism>
<dbReference type="InterPro" id="IPR027038">
    <property type="entry name" value="RanGap"/>
</dbReference>
<dbReference type="STRING" id="2903.R1EJZ9"/>
<dbReference type="GO" id="GO:0006913">
    <property type="term" value="P:nucleocytoplasmic transport"/>
    <property type="evidence" value="ECO:0007669"/>
    <property type="project" value="TreeGrafter"/>
</dbReference>
<dbReference type="InterPro" id="IPR000953">
    <property type="entry name" value="Chromo/chromo_shadow_dom"/>
</dbReference>
<feature type="compositionally biased region" description="Basic residues" evidence="4">
    <location>
        <begin position="441"/>
        <end position="454"/>
    </location>
</feature>
<dbReference type="GeneID" id="17272505"/>
<feature type="region of interest" description="Disordered" evidence="4">
    <location>
        <begin position="301"/>
        <end position="321"/>
    </location>
</feature>
<keyword evidence="3" id="KW-0677">Repeat</keyword>
<evidence type="ECO:0000256" key="1">
    <source>
        <dbReference type="ARBA" id="ARBA00022468"/>
    </source>
</evidence>
<dbReference type="eggNOG" id="ENOG502QTEA">
    <property type="taxonomic scope" value="Eukaryota"/>
</dbReference>
<dbReference type="GO" id="GO:0005829">
    <property type="term" value="C:cytosol"/>
    <property type="evidence" value="ECO:0007669"/>
    <property type="project" value="TreeGrafter"/>
</dbReference>
<keyword evidence="2" id="KW-0433">Leucine-rich repeat</keyword>
<dbReference type="SMART" id="SM00368">
    <property type="entry name" value="LRR_RI"/>
    <property type="match status" value="3"/>
</dbReference>
<dbReference type="Gene3D" id="3.80.10.10">
    <property type="entry name" value="Ribonuclease Inhibitor"/>
    <property type="match status" value="1"/>
</dbReference>
<feature type="compositionally biased region" description="Low complexity" evidence="4">
    <location>
        <begin position="683"/>
        <end position="701"/>
    </location>
</feature>
<feature type="compositionally biased region" description="Low complexity" evidence="4">
    <location>
        <begin position="416"/>
        <end position="426"/>
    </location>
</feature>
<name>A0A0D3JTX5_EMIH1</name>
<dbReference type="SUPFAM" id="SSF54160">
    <property type="entry name" value="Chromo domain-like"/>
    <property type="match status" value="1"/>
</dbReference>
<sequence>MSLPVAGAPSATALAVLGAEALGSSQGASPCNRAPSATSASGSETSTTSSQSSDGTADLPEVGAAPSSCSGTSDLSDSRLRSVWEEAALSALQSSKGDHAAALAVLRLEEQAAAASLFSSDEVDELRSLHARFGGTDLRLVTRALGGRRSLAEVVAAAYRCLPALRRDTDVETVSLRSPRQPSLARASVARASVDSLTSLGAMMAHRLIEAAPAALSVEAASGEWLLADLCDDGTILHLPADGGVPQRFRSPGGFVRFLRPWLSAASVEGGSWTAVHYKGLPLDLIRKAATSDADALGAVAAASGSPSDGREPTPLSPGGAAASQLRQALHASYLLERRTDGAHERLLVDDAELETYEVDCILDRRRSKRMDGGAYEYLVSWAGYGPADNTWEPRESLLCHELVETFELAFEARRPAASRSHARPAGNRGRGSSSPCQPRRLPKKREHVAKRRASPPQPSRVSKAARVPAVAPVVDLVALAAKEREEQRRPCMCSAPCRLQPLIESGCIVAGSLALSVCIKGALTSADVSETGAIRLPSSSGGGELLELQTPCALLRVARRRAGVAVDKGPSARTTVFYKGVSLNALAQPGQAFPFPEEFWLQNYVLNEGRGGRLALPVRTRQLCLRDDARGETLLADGMRETQLVSPAMVDATASGATEYFAVKRAPTEERLCAPAVERDAPTPADTAAPTQPAAAFPSATDLGVSEEKLEEWRKHSGGDLEPVLASGAVALLDAQWIISHAEAGGVLTHRQALPEEAFLSLADLVEATTGAGGLPVAALSYPWLTKDHPDPRGANLSRVARALKALLSGTYPDGSAMFPRLGVFWDFGSLHQHPDPANGVLRTEEQNALFKQGLGCLGTLYSHPYTYVLRLTSFPDGHAAEDQIEGTNVAMYFDRGWCSTENAWASLTKASFLSLDLRLMRDGKEYDIYSLRADCTQDGGRRPPLLPSAFAAELETKSFTNGKDDKPLVKRLYEDTFEEQFGKAAKLFYVQLGWGDAEAAKLAEVLASGAAPRLEALVLHGNNIGDEGWKALAAALEEGAAPWLKRLDLRRNKIGDEGCEALAAAFKEGAAPRLETLELYSNQIGDEGCKALAAALGKEGAAPRLEISALQHSCRR</sequence>
<feature type="compositionally biased region" description="Low complexity" evidence="4">
    <location>
        <begin position="36"/>
        <end position="58"/>
    </location>
</feature>
<protein>
    <recommendedName>
        <fullName evidence="5">Chromo domain-containing protein</fullName>
    </recommendedName>
</protein>
<dbReference type="InterPro" id="IPR032675">
    <property type="entry name" value="LRR_dom_sf"/>
</dbReference>
<dbReference type="Gene3D" id="2.40.50.40">
    <property type="match status" value="1"/>
</dbReference>
<dbReference type="Pfam" id="PF13516">
    <property type="entry name" value="LRR_6"/>
    <property type="match status" value="3"/>
</dbReference>
<dbReference type="GO" id="GO:0031267">
    <property type="term" value="F:small GTPase binding"/>
    <property type="evidence" value="ECO:0007669"/>
    <property type="project" value="TreeGrafter"/>
</dbReference>
<reference evidence="6" key="2">
    <citation type="submission" date="2024-10" db="UniProtKB">
        <authorList>
            <consortium name="EnsemblProtists"/>
        </authorList>
    </citation>
    <scope>IDENTIFICATION</scope>
</reference>
<evidence type="ECO:0000313" key="7">
    <source>
        <dbReference type="Proteomes" id="UP000013827"/>
    </source>
</evidence>
<evidence type="ECO:0000259" key="5">
    <source>
        <dbReference type="PROSITE" id="PS50013"/>
    </source>
</evidence>
<dbReference type="InterPro" id="IPR001611">
    <property type="entry name" value="Leu-rich_rpt"/>
</dbReference>
<reference evidence="7" key="1">
    <citation type="journal article" date="2013" name="Nature">
        <title>Pan genome of the phytoplankton Emiliania underpins its global distribution.</title>
        <authorList>
            <person name="Read B.A."/>
            <person name="Kegel J."/>
            <person name="Klute M.J."/>
            <person name="Kuo A."/>
            <person name="Lefebvre S.C."/>
            <person name="Maumus F."/>
            <person name="Mayer C."/>
            <person name="Miller J."/>
            <person name="Monier A."/>
            <person name="Salamov A."/>
            <person name="Young J."/>
            <person name="Aguilar M."/>
            <person name="Claverie J.M."/>
            <person name="Frickenhaus S."/>
            <person name="Gonzalez K."/>
            <person name="Herman E.K."/>
            <person name="Lin Y.C."/>
            <person name="Napier J."/>
            <person name="Ogata H."/>
            <person name="Sarno A.F."/>
            <person name="Shmutz J."/>
            <person name="Schroeder D."/>
            <person name="de Vargas C."/>
            <person name="Verret F."/>
            <person name="von Dassow P."/>
            <person name="Valentin K."/>
            <person name="Van de Peer Y."/>
            <person name="Wheeler G."/>
            <person name="Dacks J.B."/>
            <person name="Delwiche C.F."/>
            <person name="Dyhrman S.T."/>
            <person name="Glockner G."/>
            <person name="John U."/>
            <person name="Richards T."/>
            <person name="Worden A.Z."/>
            <person name="Zhang X."/>
            <person name="Grigoriev I.V."/>
            <person name="Allen A.E."/>
            <person name="Bidle K."/>
            <person name="Borodovsky M."/>
            <person name="Bowler C."/>
            <person name="Brownlee C."/>
            <person name="Cock J.M."/>
            <person name="Elias M."/>
            <person name="Gladyshev V.N."/>
            <person name="Groth M."/>
            <person name="Guda C."/>
            <person name="Hadaegh A."/>
            <person name="Iglesias-Rodriguez M.D."/>
            <person name="Jenkins J."/>
            <person name="Jones B.M."/>
            <person name="Lawson T."/>
            <person name="Leese F."/>
            <person name="Lindquist E."/>
            <person name="Lobanov A."/>
            <person name="Lomsadze A."/>
            <person name="Malik S.B."/>
            <person name="Marsh M.E."/>
            <person name="Mackinder L."/>
            <person name="Mock T."/>
            <person name="Mueller-Roeber B."/>
            <person name="Pagarete A."/>
            <person name="Parker M."/>
            <person name="Probert I."/>
            <person name="Quesneville H."/>
            <person name="Raines C."/>
            <person name="Rensing S.A."/>
            <person name="Riano-Pachon D.M."/>
            <person name="Richier S."/>
            <person name="Rokitta S."/>
            <person name="Shiraiwa Y."/>
            <person name="Soanes D.M."/>
            <person name="van der Giezen M."/>
            <person name="Wahlund T.M."/>
            <person name="Williams B."/>
            <person name="Wilson W."/>
            <person name="Wolfe G."/>
            <person name="Wurch L.L."/>
        </authorList>
    </citation>
    <scope>NUCLEOTIDE SEQUENCE</scope>
</reference>
<accession>A0A0D3JTX5</accession>
<dbReference type="InterPro" id="IPR023780">
    <property type="entry name" value="Chromo_domain"/>
</dbReference>
<dbReference type="RefSeq" id="XP_005779389.1">
    <property type="nucleotide sequence ID" value="XM_005779332.1"/>
</dbReference>
<dbReference type="Pfam" id="PF00385">
    <property type="entry name" value="Chromo"/>
    <property type="match status" value="1"/>
</dbReference>
<evidence type="ECO:0000256" key="3">
    <source>
        <dbReference type="ARBA" id="ARBA00022737"/>
    </source>
</evidence>
<dbReference type="EnsemblProtists" id="EOD26960">
    <property type="protein sequence ID" value="EOD26960"/>
    <property type="gene ID" value="EMIHUDRAFT_114853"/>
</dbReference>
<feature type="domain" description="Chromo" evidence="5">
    <location>
        <begin position="357"/>
        <end position="408"/>
    </location>
</feature>
<evidence type="ECO:0000256" key="2">
    <source>
        <dbReference type="ARBA" id="ARBA00022614"/>
    </source>
</evidence>